<evidence type="ECO:0000256" key="2">
    <source>
        <dbReference type="ARBA" id="ARBA00007362"/>
    </source>
</evidence>
<evidence type="ECO:0000256" key="3">
    <source>
        <dbReference type="ARBA" id="ARBA00022692"/>
    </source>
</evidence>
<dbReference type="GO" id="GO:0016020">
    <property type="term" value="C:membrane"/>
    <property type="evidence" value="ECO:0007669"/>
    <property type="project" value="UniProtKB-SubCell"/>
</dbReference>
<dbReference type="EMBL" id="QMFB01000001">
    <property type="protein sequence ID" value="RAV23217.1"/>
    <property type="molecule type" value="Genomic_DNA"/>
</dbReference>
<feature type="transmembrane region" description="Helical" evidence="6">
    <location>
        <begin position="119"/>
        <end position="139"/>
    </location>
</feature>
<evidence type="ECO:0000256" key="1">
    <source>
        <dbReference type="ARBA" id="ARBA00004127"/>
    </source>
</evidence>
<feature type="transmembrane region" description="Helical" evidence="6">
    <location>
        <begin position="29"/>
        <end position="51"/>
    </location>
</feature>
<feature type="transmembrane region" description="Helical" evidence="6">
    <location>
        <begin position="243"/>
        <end position="259"/>
    </location>
</feature>
<feature type="transmembrane region" description="Helical" evidence="6">
    <location>
        <begin position="209"/>
        <end position="231"/>
    </location>
</feature>
<feature type="transmembrane region" description="Helical" evidence="6">
    <location>
        <begin position="178"/>
        <end position="197"/>
    </location>
</feature>
<evidence type="ECO:0000259" key="8">
    <source>
        <dbReference type="Pfam" id="PF00892"/>
    </source>
</evidence>
<dbReference type="RefSeq" id="WP_113029327.1">
    <property type="nucleotide sequence ID" value="NZ_QMFB01000001.1"/>
</dbReference>
<proteinExistence type="inferred from homology"/>
<comment type="subcellular location">
    <subcellularLocation>
        <location evidence="1">Endomembrane system</location>
        <topology evidence="1">Multi-pass membrane protein</topology>
    </subcellularLocation>
</comment>
<evidence type="ECO:0000313" key="9">
    <source>
        <dbReference type="EMBL" id="RAV23217.1"/>
    </source>
</evidence>
<evidence type="ECO:0000313" key="10">
    <source>
        <dbReference type="Proteomes" id="UP000250369"/>
    </source>
</evidence>
<feature type="signal peptide" evidence="7">
    <location>
        <begin position="1"/>
        <end position="19"/>
    </location>
</feature>
<gene>
    <name evidence="9" type="ORF">DQG23_03220</name>
</gene>
<keyword evidence="4 6" id="KW-1133">Transmembrane helix</keyword>
<sequence length="291" mass="32513">MTTALGLLFALLWSSAAIATKFGLESTSPLALATIRFLLAGLLLFLYVYAFHKKYPWPRPGQWLPLIRLGLLNTTIYLGATFWALNYVSAGLFNLFVAANPFLVACFSYIWLKRGVSFLEWLGMIVAAIGLWIATWPSLANGQASINGLIILGVGMLSMAFGSVYYKKADLKLPSIVINTWQLCFGGIVSLPVTYLLEKDEFFIRFNFHFLGSLLWLVFIISIGTMLLWFFMLKQDPVRANNWLFMTPIFGFLLAAIFLNEAVTLIDLTATVVVVIGLFLSGNLMKFSRSL</sequence>
<comment type="similarity">
    <text evidence="2">Belongs to the EamA transporter family.</text>
</comment>
<keyword evidence="3 6" id="KW-0812">Transmembrane</keyword>
<dbReference type="PANTHER" id="PTHR32322">
    <property type="entry name" value="INNER MEMBRANE TRANSPORTER"/>
    <property type="match status" value="1"/>
</dbReference>
<reference evidence="9 10" key="1">
    <citation type="journal article" date="2009" name="Int. J. Syst. Evol. Microbiol.">
        <title>Paenibacillus contaminans sp. nov., isolated from a contaminated laboratory plate.</title>
        <authorList>
            <person name="Chou J.H."/>
            <person name="Lee J.H."/>
            <person name="Lin M.C."/>
            <person name="Chang P.S."/>
            <person name="Arun A.B."/>
            <person name="Young C.C."/>
            <person name="Chen W.M."/>
        </authorList>
    </citation>
    <scope>NUCLEOTIDE SEQUENCE [LARGE SCALE GENOMIC DNA]</scope>
    <source>
        <strain evidence="9 10">CKOBP-6</strain>
    </source>
</reference>
<feature type="transmembrane region" description="Helical" evidence="6">
    <location>
        <begin position="265"/>
        <end position="285"/>
    </location>
</feature>
<evidence type="ECO:0000256" key="6">
    <source>
        <dbReference type="SAM" id="Phobius"/>
    </source>
</evidence>
<feature type="transmembrane region" description="Helical" evidence="6">
    <location>
        <begin position="91"/>
        <end position="112"/>
    </location>
</feature>
<keyword evidence="7" id="KW-0732">Signal</keyword>
<evidence type="ECO:0000256" key="5">
    <source>
        <dbReference type="ARBA" id="ARBA00023136"/>
    </source>
</evidence>
<dbReference type="SUPFAM" id="SSF103481">
    <property type="entry name" value="Multidrug resistance efflux transporter EmrE"/>
    <property type="match status" value="2"/>
</dbReference>
<feature type="transmembrane region" description="Helical" evidence="6">
    <location>
        <begin position="145"/>
        <end position="166"/>
    </location>
</feature>
<feature type="chain" id="PRO_5039180573" evidence="7">
    <location>
        <begin position="20"/>
        <end position="291"/>
    </location>
</feature>
<feature type="domain" description="EamA" evidence="8">
    <location>
        <begin position="148"/>
        <end position="281"/>
    </location>
</feature>
<dbReference type="InterPro" id="IPR037185">
    <property type="entry name" value="EmrE-like"/>
</dbReference>
<evidence type="ECO:0000256" key="7">
    <source>
        <dbReference type="SAM" id="SignalP"/>
    </source>
</evidence>
<organism evidence="9 10">
    <name type="scientific">Paenibacillus contaminans</name>
    <dbReference type="NCBI Taxonomy" id="450362"/>
    <lineage>
        <taxon>Bacteria</taxon>
        <taxon>Bacillati</taxon>
        <taxon>Bacillota</taxon>
        <taxon>Bacilli</taxon>
        <taxon>Bacillales</taxon>
        <taxon>Paenibacillaceae</taxon>
        <taxon>Paenibacillus</taxon>
    </lineage>
</organism>
<comment type="caution">
    <text evidence="9">The sequence shown here is derived from an EMBL/GenBank/DDBJ whole genome shotgun (WGS) entry which is preliminary data.</text>
</comment>
<protein>
    <submittedName>
        <fullName evidence="9">EamA/RhaT family transporter</fullName>
    </submittedName>
</protein>
<name>A0A329N0T6_9BACL</name>
<keyword evidence="5 6" id="KW-0472">Membrane</keyword>
<dbReference type="AlphaFoldDB" id="A0A329N0T6"/>
<keyword evidence="10" id="KW-1185">Reference proteome</keyword>
<feature type="domain" description="EamA" evidence="8">
    <location>
        <begin position="5"/>
        <end position="135"/>
    </location>
</feature>
<dbReference type="PANTHER" id="PTHR32322:SF2">
    <property type="entry name" value="EAMA DOMAIN-CONTAINING PROTEIN"/>
    <property type="match status" value="1"/>
</dbReference>
<dbReference type="Proteomes" id="UP000250369">
    <property type="component" value="Unassembled WGS sequence"/>
</dbReference>
<accession>A0A329N0T6</accession>
<dbReference type="Pfam" id="PF00892">
    <property type="entry name" value="EamA"/>
    <property type="match status" value="2"/>
</dbReference>
<dbReference type="OrthoDB" id="149142at2"/>
<dbReference type="InterPro" id="IPR000620">
    <property type="entry name" value="EamA_dom"/>
</dbReference>
<evidence type="ECO:0000256" key="4">
    <source>
        <dbReference type="ARBA" id="ARBA00022989"/>
    </source>
</evidence>
<dbReference type="InterPro" id="IPR050638">
    <property type="entry name" value="AA-Vitamin_Transporters"/>
</dbReference>
<feature type="transmembrane region" description="Helical" evidence="6">
    <location>
        <begin position="63"/>
        <end position="85"/>
    </location>
</feature>